<dbReference type="Gene3D" id="1.20.5.1930">
    <property type="match status" value="1"/>
</dbReference>
<dbReference type="EC" id="2.7.13.3" evidence="2"/>
<dbReference type="PANTHER" id="PTHR24421">
    <property type="entry name" value="NITRATE/NITRITE SENSOR PROTEIN NARX-RELATED"/>
    <property type="match status" value="1"/>
</dbReference>
<dbReference type="Pfam" id="PF02518">
    <property type="entry name" value="HATPase_c"/>
    <property type="match status" value="1"/>
</dbReference>
<dbReference type="Gene3D" id="3.30.565.10">
    <property type="entry name" value="Histidine kinase-like ATPase, C-terminal domain"/>
    <property type="match status" value="1"/>
</dbReference>
<keyword evidence="10" id="KW-0472">Membrane</keyword>
<dbReference type="InterPro" id="IPR050482">
    <property type="entry name" value="Sensor_HK_TwoCompSys"/>
</dbReference>
<dbReference type="PANTHER" id="PTHR24421:SF10">
    <property type="entry name" value="NITRATE_NITRITE SENSOR PROTEIN NARQ"/>
    <property type="match status" value="1"/>
</dbReference>
<feature type="domain" description="Signal transduction histidine kinase subgroup 3 dimerisation and phosphoacceptor" evidence="12">
    <location>
        <begin position="180"/>
        <end position="245"/>
    </location>
</feature>
<evidence type="ECO:0000313" key="14">
    <source>
        <dbReference type="Proteomes" id="UP001599542"/>
    </source>
</evidence>
<proteinExistence type="predicted"/>
<keyword evidence="10" id="KW-1133">Transmembrane helix</keyword>
<feature type="domain" description="Histidine kinase/HSP90-like ATPase" evidence="11">
    <location>
        <begin position="289"/>
        <end position="382"/>
    </location>
</feature>
<keyword evidence="8" id="KW-0902">Two-component regulatory system</keyword>
<keyword evidence="10" id="KW-0812">Transmembrane</keyword>
<comment type="caution">
    <text evidence="13">The sequence shown here is derived from an EMBL/GenBank/DDBJ whole genome shotgun (WGS) entry which is preliminary data.</text>
</comment>
<keyword evidence="3" id="KW-0597">Phosphoprotein</keyword>
<gene>
    <name evidence="13" type="ORF">ACFW6T_22345</name>
</gene>
<evidence type="ECO:0000256" key="6">
    <source>
        <dbReference type="ARBA" id="ARBA00022777"/>
    </source>
</evidence>
<feature type="transmembrane region" description="Helical" evidence="10">
    <location>
        <begin position="56"/>
        <end position="74"/>
    </location>
</feature>
<evidence type="ECO:0000256" key="2">
    <source>
        <dbReference type="ARBA" id="ARBA00012438"/>
    </source>
</evidence>
<organism evidence="13 14">
    <name type="scientific">Kitasatospora phosalacinea</name>
    <dbReference type="NCBI Taxonomy" id="2065"/>
    <lineage>
        <taxon>Bacteria</taxon>
        <taxon>Bacillati</taxon>
        <taxon>Actinomycetota</taxon>
        <taxon>Actinomycetes</taxon>
        <taxon>Kitasatosporales</taxon>
        <taxon>Streptomycetaceae</taxon>
        <taxon>Kitasatospora</taxon>
    </lineage>
</organism>
<dbReference type="GO" id="GO:0016301">
    <property type="term" value="F:kinase activity"/>
    <property type="evidence" value="ECO:0007669"/>
    <property type="project" value="UniProtKB-KW"/>
</dbReference>
<sequence length="389" mass="40183">MEQPEPAATAPSRRLLAADAAAAAVIAALVLGGGHAPLPQTAAALLAAGSIALRRYAPATTLAVAVGALAVTAYDHPGLAVWLAVLLNAYTAAARPLRASALGFLTTVAGVWGGVLCHILAFRLHLSPWVWTAASLQLGVVWTIGWSRHREHALHEARRQHAEQRVLAAEAEARRTVAEERLRLARELHDIVGHSLSVIAVQSGTARHVLAEQPEEAAKALDAIRATSRTALTELRSLLGVLREDAPGEPGPGGLADLPRLLADSHRAGLHVELTTTGPARPLPAGVDLAAYRIVQEALTNVVKHSDADRADVALTYRDGELDVEVVDAGRPRSGGGGSGGGGGGGGGHGLVGIRERAALYGGRMAAGPLAPIGYRLTATLRTAAGEGR</sequence>
<feature type="transmembrane region" description="Helical" evidence="10">
    <location>
        <begin position="128"/>
        <end position="146"/>
    </location>
</feature>
<dbReference type="SUPFAM" id="SSF55874">
    <property type="entry name" value="ATPase domain of HSP90 chaperone/DNA topoisomerase II/histidine kinase"/>
    <property type="match status" value="1"/>
</dbReference>
<dbReference type="InterPro" id="IPR003594">
    <property type="entry name" value="HATPase_dom"/>
</dbReference>
<evidence type="ECO:0000256" key="10">
    <source>
        <dbReference type="SAM" id="Phobius"/>
    </source>
</evidence>
<keyword evidence="4" id="KW-0808">Transferase</keyword>
<comment type="catalytic activity">
    <reaction evidence="1">
        <text>ATP + protein L-histidine = ADP + protein N-phospho-L-histidine.</text>
        <dbReference type="EC" id="2.7.13.3"/>
    </reaction>
</comment>
<dbReference type="RefSeq" id="WP_380327326.1">
    <property type="nucleotide sequence ID" value="NZ_JBHYPW010000038.1"/>
</dbReference>
<evidence type="ECO:0000256" key="9">
    <source>
        <dbReference type="SAM" id="Coils"/>
    </source>
</evidence>
<feature type="transmembrane region" description="Helical" evidence="10">
    <location>
        <begin position="15"/>
        <end position="36"/>
    </location>
</feature>
<evidence type="ECO:0000256" key="7">
    <source>
        <dbReference type="ARBA" id="ARBA00022840"/>
    </source>
</evidence>
<name>A0ABW6GPP6_9ACTN</name>
<keyword evidence="9" id="KW-0175">Coiled coil</keyword>
<feature type="coiled-coil region" evidence="9">
    <location>
        <begin position="152"/>
        <end position="188"/>
    </location>
</feature>
<dbReference type="InterPro" id="IPR011712">
    <property type="entry name" value="Sig_transdc_His_kin_sub3_dim/P"/>
</dbReference>
<feature type="transmembrane region" description="Helical" evidence="10">
    <location>
        <begin position="104"/>
        <end position="122"/>
    </location>
</feature>
<evidence type="ECO:0000313" key="13">
    <source>
        <dbReference type="EMBL" id="MFE1354733.1"/>
    </source>
</evidence>
<keyword evidence="5" id="KW-0547">Nucleotide-binding</keyword>
<keyword evidence="7" id="KW-0067">ATP-binding</keyword>
<reference evidence="13 14" key="1">
    <citation type="submission" date="2024-09" db="EMBL/GenBank/DDBJ databases">
        <title>The Natural Products Discovery Center: Release of the First 8490 Sequenced Strains for Exploring Actinobacteria Biosynthetic Diversity.</title>
        <authorList>
            <person name="Kalkreuter E."/>
            <person name="Kautsar S.A."/>
            <person name="Yang D."/>
            <person name="Bader C.D."/>
            <person name="Teijaro C.N."/>
            <person name="Fluegel L."/>
            <person name="Davis C.M."/>
            <person name="Simpson J.R."/>
            <person name="Lauterbach L."/>
            <person name="Steele A.D."/>
            <person name="Gui C."/>
            <person name="Meng S."/>
            <person name="Li G."/>
            <person name="Viehrig K."/>
            <person name="Ye F."/>
            <person name="Su P."/>
            <person name="Kiefer A.F."/>
            <person name="Nichols A."/>
            <person name="Cepeda A.J."/>
            <person name="Yan W."/>
            <person name="Fan B."/>
            <person name="Jiang Y."/>
            <person name="Adhikari A."/>
            <person name="Zheng C.-J."/>
            <person name="Schuster L."/>
            <person name="Cowan T.M."/>
            <person name="Smanski M.J."/>
            <person name="Chevrette M.G."/>
            <person name="De Carvalho L.P.S."/>
            <person name="Shen B."/>
        </authorList>
    </citation>
    <scope>NUCLEOTIDE SEQUENCE [LARGE SCALE GENOMIC DNA]</scope>
    <source>
        <strain evidence="13 14">NPDC058753</strain>
    </source>
</reference>
<keyword evidence="14" id="KW-1185">Reference proteome</keyword>
<dbReference type="EMBL" id="JBHYPX010000048">
    <property type="protein sequence ID" value="MFE1354733.1"/>
    <property type="molecule type" value="Genomic_DNA"/>
</dbReference>
<evidence type="ECO:0000256" key="8">
    <source>
        <dbReference type="ARBA" id="ARBA00023012"/>
    </source>
</evidence>
<dbReference type="Proteomes" id="UP001599542">
    <property type="component" value="Unassembled WGS sequence"/>
</dbReference>
<dbReference type="InterPro" id="IPR036890">
    <property type="entry name" value="HATPase_C_sf"/>
</dbReference>
<dbReference type="InterPro" id="IPR006311">
    <property type="entry name" value="TAT_signal"/>
</dbReference>
<dbReference type="Pfam" id="PF07730">
    <property type="entry name" value="HisKA_3"/>
    <property type="match status" value="1"/>
</dbReference>
<keyword evidence="6 13" id="KW-0418">Kinase</keyword>
<evidence type="ECO:0000259" key="12">
    <source>
        <dbReference type="Pfam" id="PF07730"/>
    </source>
</evidence>
<dbReference type="PROSITE" id="PS51318">
    <property type="entry name" value="TAT"/>
    <property type="match status" value="1"/>
</dbReference>
<protein>
    <recommendedName>
        <fullName evidence="2">histidine kinase</fullName>
        <ecNumber evidence="2">2.7.13.3</ecNumber>
    </recommendedName>
</protein>
<evidence type="ECO:0000256" key="1">
    <source>
        <dbReference type="ARBA" id="ARBA00000085"/>
    </source>
</evidence>
<evidence type="ECO:0000256" key="4">
    <source>
        <dbReference type="ARBA" id="ARBA00022679"/>
    </source>
</evidence>
<evidence type="ECO:0000259" key="11">
    <source>
        <dbReference type="Pfam" id="PF02518"/>
    </source>
</evidence>
<accession>A0ABW6GPP6</accession>
<evidence type="ECO:0000256" key="3">
    <source>
        <dbReference type="ARBA" id="ARBA00022553"/>
    </source>
</evidence>
<dbReference type="CDD" id="cd16917">
    <property type="entry name" value="HATPase_UhpB-NarQ-NarX-like"/>
    <property type="match status" value="1"/>
</dbReference>
<evidence type="ECO:0000256" key="5">
    <source>
        <dbReference type="ARBA" id="ARBA00022741"/>
    </source>
</evidence>